<dbReference type="PANTHER" id="PTHR43235:SF1">
    <property type="entry name" value="GLUTAMINE AMIDOTRANSFERASE PB2B2.05-RELATED"/>
    <property type="match status" value="1"/>
</dbReference>
<dbReference type="PANTHER" id="PTHR43235">
    <property type="entry name" value="GLUTAMINE AMIDOTRANSFERASE PB2B2.05-RELATED"/>
    <property type="match status" value="1"/>
</dbReference>
<proteinExistence type="predicted"/>
<name>A0ABQ5A5S3_9ASTR</name>
<keyword evidence="2" id="KW-1185">Reference proteome</keyword>
<evidence type="ECO:0000313" key="2">
    <source>
        <dbReference type="Proteomes" id="UP001151760"/>
    </source>
</evidence>
<dbReference type="InterPro" id="IPR044668">
    <property type="entry name" value="PuuD-like"/>
</dbReference>
<accession>A0ABQ5A5S3</accession>
<reference evidence="1" key="1">
    <citation type="journal article" date="2022" name="Int. J. Mol. Sci.">
        <title>Draft Genome of Tanacetum Coccineum: Genomic Comparison of Closely Related Tanacetum-Family Plants.</title>
        <authorList>
            <person name="Yamashiro T."/>
            <person name="Shiraishi A."/>
            <person name="Nakayama K."/>
            <person name="Satake H."/>
        </authorList>
    </citation>
    <scope>NUCLEOTIDE SEQUENCE</scope>
</reference>
<dbReference type="EMBL" id="BQNB010012009">
    <property type="protein sequence ID" value="GJS98010.1"/>
    <property type="molecule type" value="Genomic_DNA"/>
</dbReference>
<protein>
    <submittedName>
        <fullName evidence="1">Uncharacterized protein</fullName>
    </submittedName>
</protein>
<evidence type="ECO:0000313" key="1">
    <source>
        <dbReference type="EMBL" id="GJS98010.1"/>
    </source>
</evidence>
<organism evidence="1 2">
    <name type="scientific">Tanacetum coccineum</name>
    <dbReference type="NCBI Taxonomy" id="301880"/>
    <lineage>
        <taxon>Eukaryota</taxon>
        <taxon>Viridiplantae</taxon>
        <taxon>Streptophyta</taxon>
        <taxon>Embryophyta</taxon>
        <taxon>Tracheophyta</taxon>
        <taxon>Spermatophyta</taxon>
        <taxon>Magnoliopsida</taxon>
        <taxon>eudicotyledons</taxon>
        <taxon>Gunneridae</taxon>
        <taxon>Pentapetalae</taxon>
        <taxon>asterids</taxon>
        <taxon>campanulids</taxon>
        <taxon>Asterales</taxon>
        <taxon>Asteraceae</taxon>
        <taxon>Asteroideae</taxon>
        <taxon>Anthemideae</taxon>
        <taxon>Anthemidinae</taxon>
        <taxon>Tanacetum</taxon>
    </lineage>
</organism>
<gene>
    <name evidence="1" type="ORF">Tco_0819180</name>
</gene>
<dbReference type="Proteomes" id="UP001151760">
    <property type="component" value="Unassembled WGS sequence"/>
</dbReference>
<reference evidence="1" key="2">
    <citation type="submission" date="2022-01" db="EMBL/GenBank/DDBJ databases">
        <authorList>
            <person name="Yamashiro T."/>
            <person name="Shiraishi A."/>
            <person name="Satake H."/>
            <person name="Nakayama K."/>
        </authorList>
    </citation>
    <scope>NUCLEOTIDE SEQUENCE</scope>
</reference>
<sequence>MISKINLLWKTVSEKLDDTPIHNTAGSPAAQMNFTSMKDPIKEELQGKGIKSPSKLLSPKYLSQSSLAEQNRNPSSPKHVHFVNSIVILNKEDEAKEEGNVNSSTTKYKDREIIVESEEEFEKETEEEIKEEEEDSPIKGLKVFVGNFTYDCDFVVLEDTTSVIDHDLGSFIFGKPFVEATELVYDKEEGTITFEKDKEKIVFKMPHKMDIEDDYDKGYRKPSDLEDGFYRDTIKLGPEYVTRIADEGEVTLLICFVGEWILRHTLFVRNVGRFEVIRTTERAARIDVEADAVIGIGIGKKSGTEITIITDPNMGMRGLGVGIGEFGAEIRIGKKDAIEKDRTRLRGFYHGSHILPNAALEENDWTFFALRSSKACLQMLDRSLSESLWLLSVMIQPMQKSRLTEDALGDHICRSISEVVRDVPKASTLLPAYFEGVKRVINAVSIIIGPNEGDTPDRAKYSQGIIGCECEHPKRGDTDLNSRHKRHLKSGAARRAAVTANIPVVNVGAAPRQHPTKEVELLEEMYGSLKGVLRCAVTILVRLSNGELSIKTIIEGPSKILWGHEEESTVKRKDKIADLEHAVKAKGSNKEVNGIMIDKEKKMVHMDHDNYDRHRHAVEIVEDTPLHHWFNDSLEDNMEIQSSQNNVPFPFLFIGSFFGVVLKDITSCGKREVDVVGDAW</sequence>
<comment type="caution">
    <text evidence="1">The sequence shown here is derived from an EMBL/GenBank/DDBJ whole genome shotgun (WGS) entry which is preliminary data.</text>
</comment>